<dbReference type="PANTHER" id="PTHR12358:SF106">
    <property type="entry name" value="LIPID KINASE YEGS"/>
    <property type="match status" value="1"/>
</dbReference>
<dbReference type="Pfam" id="PF19279">
    <property type="entry name" value="YegS_C"/>
    <property type="match status" value="1"/>
</dbReference>
<dbReference type="GO" id="GO:0016301">
    <property type="term" value="F:kinase activity"/>
    <property type="evidence" value="ECO:0007669"/>
    <property type="project" value="UniProtKB-KW"/>
</dbReference>
<evidence type="ECO:0000313" key="14">
    <source>
        <dbReference type="EMBL" id="WOV82897.1"/>
    </source>
</evidence>
<organism evidence="14 15">
    <name type="scientific">Sporosarcina jeotgali</name>
    <dbReference type="NCBI Taxonomy" id="3020056"/>
    <lineage>
        <taxon>Bacteria</taxon>
        <taxon>Bacillati</taxon>
        <taxon>Bacillota</taxon>
        <taxon>Bacilli</taxon>
        <taxon>Bacillales</taxon>
        <taxon>Caryophanaceae</taxon>
        <taxon>Sporosarcina</taxon>
    </lineage>
</organism>
<dbReference type="Gene3D" id="2.60.200.40">
    <property type="match status" value="1"/>
</dbReference>
<dbReference type="Gene3D" id="3.40.50.10330">
    <property type="entry name" value="Probable inorganic polyphosphate/atp-NAD kinase, domain 1"/>
    <property type="match status" value="1"/>
</dbReference>
<evidence type="ECO:0000256" key="4">
    <source>
        <dbReference type="ARBA" id="ARBA00022679"/>
    </source>
</evidence>
<evidence type="ECO:0000256" key="10">
    <source>
        <dbReference type="ARBA" id="ARBA00023098"/>
    </source>
</evidence>
<dbReference type="Pfam" id="PF00781">
    <property type="entry name" value="DAGK_cat"/>
    <property type="match status" value="1"/>
</dbReference>
<accession>A0ABZ0KRV0</accession>
<evidence type="ECO:0000256" key="6">
    <source>
        <dbReference type="ARBA" id="ARBA00022741"/>
    </source>
</evidence>
<sequence length="300" mass="32125">MFALIVNPSSGRGRATSLFQQVEERLIQHDLAYTTLLSDSKDASIEFLKRLLDDYRLTAIIIIGGDGTAGSVVQVASNYAIPLAILPAGSGNDAARAFNLTYDPNVFVQKLIHLSTQQVDLLSVNGKKGITIAAAGVDAEIGEAANHSFYKSFLNKFGIGGVAYPIAAIHTLCTFTPFEVRLSIDNTPHAWHRTWLIAAGNTPSYGGGLRVCPEALPNDGVLHITVAHSASRTSLLLRLFPKLLQGNLIHSPSISYLTGTAITLQANRNILLILDGEPIHSPQFTICIEAGGLKLVNSSE</sequence>
<dbReference type="Proteomes" id="UP001303532">
    <property type="component" value="Chromosome"/>
</dbReference>
<dbReference type="InterPro" id="IPR001206">
    <property type="entry name" value="Diacylglycerol_kinase_cat_dom"/>
</dbReference>
<keyword evidence="3" id="KW-0444">Lipid biosynthesis</keyword>
<evidence type="ECO:0000256" key="8">
    <source>
        <dbReference type="ARBA" id="ARBA00022840"/>
    </source>
</evidence>
<comment type="cofactor">
    <cofactor evidence="1">
        <name>Mg(2+)</name>
        <dbReference type="ChEBI" id="CHEBI:18420"/>
    </cofactor>
</comment>
<evidence type="ECO:0000256" key="11">
    <source>
        <dbReference type="ARBA" id="ARBA00023209"/>
    </source>
</evidence>
<proteinExistence type="inferred from homology"/>
<feature type="domain" description="DAGKc" evidence="13">
    <location>
        <begin position="1"/>
        <end position="128"/>
    </location>
</feature>
<keyword evidence="12" id="KW-1208">Phospholipid metabolism</keyword>
<dbReference type="RefSeq" id="WP_323690569.1">
    <property type="nucleotide sequence ID" value="NZ_CP116341.1"/>
</dbReference>
<keyword evidence="15" id="KW-1185">Reference proteome</keyword>
<name>A0ABZ0KRV0_9BACL</name>
<dbReference type="InterPro" id="IPR045540">
    <property type="entry name" value="YegS/DAGK_C"/>
</dbReference>
<evidence type="ECO:0000256" key="5">
    <source>
        <dbReference type="ARBA" id="ARBA00022723"/>
    </source>
</evidence>
<dbReference type="EMBL" id="CP116341">
    <property type="protein sequence ID" value="WOV82897.1"/>
    <property type="molecule type" value="Genomic_DNA"/>
</dbReference>
<evidence type="ECO:0000313" key="15">
    <source>
        <dbReference type="Proteomes" id="UP001303532"/>
    </source>
</evidence>
<keyword evidence="5" id="KW-0479">Metal-binding</keyword>
<dbReference type="InterPro" id="IPR016064">
    <property type="entry name" value="NAD/diacylglycerol_kinase_sf"/>
</dbReference>
<dbReference type="InterPro" id="IPR005218">
    <property type="entry name" value="Diacylglycerol/lipid_kinase"/>
</dbReference>
<dbReference type="PANTHER" id="PTHR12358">
    <property type="entry name" value="SPHINGOSINE KINASE"/>
    <property type="match status" value="1"/>
</dbReference>
<keyword evidence="4" id="KW-0808">Transferase</keyword>
<evidence type="ECO:0000259" key="13">
    <source>
        <dbReference type="PROSITE" id="PS50146"/>
    </source>
</evidence>
<evidence type="ECO:0000256" key="9">
    <source>
        <dbReference type="ARBA" id="ARBA00022842"/>
    </source>
</evidence>
<protein>
    <submittedName>
        <fullName evidence="14">YegS/Rv2252/BmrU family lipid kinase</fullName>
    </submittedName>
</protein>
<keyword evidence="6" id="KW-0547">Nucleotide-binding</keyword>
<keyword evidence="11" id="KW-0594">Phospholipid biosynthesis</keyword>
<comment type="similarity">
    <text evidence="2">Belongs to the diacylglycerol/lipid kinase family.</text>
</comment>
<evidence type="ECO:0000256" key="2">
    <source>
        <dbReference type="ARBA" id="ARBA00005983"/>
    </source>
</evidence>
<dbReference type="InterPro" id="IPR050187">
    <property type="entry name" value="Lipid_Phosphate_FormReg"/>
</dbReference>
<dbReference type="PROSITE" id="PS50146">
    <property type="entry name" value="DAGK"/>
    <property type="match status" value="1"/>
</dbReference>
<dbReference type="SMART" id="SM00046">
    <property type="entry name" value="DAGKc"/>
    <property type="match status" value="1"/>
</dbReference>
<keyword evidence="7 14" id="KW-0418">Kinase</keyword>
<gene>
    <name evidence="14" type="ORF">PGH26_08050</name>
</gene>
<keyword evidence="10" id="KW-0443">Lipid metabolism</keyword>
<keyword evidence="8" id="KW-0067">ATP-binding</keyword>
<keyword evidence="9" id="KW-0460">Magnesium</keyword>
<reference evidence="14 15" key="1">
    <citation type="submission" date="2023-01" db="EMBL/GenBank/DDBJ databases">
        <title>Sporosarcina sp. nov., isolated from Korean tranditional fermented seafood 'Jeotgal'.</title>
        <authorList>
            <person name="Yang A.-I."/>
        </authorList>
    </citation>
    <scope>NUCLEOTIDE SEQUENCE [LARGE SCALE GENOMIC DNA]</scope>
    <source>
        <strain evidence="14 15">B2O-1</strain>
    </source>
</reference>
<dbReference type="SUPFAM" id="SSF111331">
    <property type="entry name" value="NAD kinase/diacylglycerol kinase-like"/>
    <property type="match status" value="1"/>
</dbReference>
<evidence type="ECO:0000256" key="7">
    <source>
        <dbReference type="ARBA" id="ARBA00022777"/>
    </source>
</evidence>
<evidence type="ECO:0000256" key="3">
    <source>
        <dbReference type="ARBA" id="ARBA00022516"/>
    </source>
</evidence>
<evidence type="ECO:0000256" key="12">
    <source>
        <dbReference type="ARBA" id="ARBA00023264"/>
    </source>
</evidence>
<dbReference type="NCBIfam" id="TIGR00147">
    <property type="entry name" value="YegS/Rv2252/BmrU family lipid kinase"/>
    <property type="match status" value="1"/>
</dbReference>
<dbReference type="InterPro" id="IPR017438">
    <property type="entry name" value="ATP-NAD_kinase_N"/>
</dbReference>
<evidence type="ECO:0000256" key="1">
    <source>
        <dbReference type="ARBA" id="ARBA00001946"/>
    </source>
</evidence>